<dbReference type="InterPro" id="IPR001509">
    <property type="entry name" value="Epimerase_deHydtase"/>
</dbReference>
<organism evidence="3 4">
    <name type="scientific">Thermocoleostomius sinensis A174</name>
    <dbReference type="NCBI Taxonomy" id="2016057"/>
    <lineage>
        <taxon>Bacteria</taxon>
        <taxon>Bacillati</taxon>
        <taxon>Cyanobacteriota</taxon>
        <taxon>Cyanophyceae</taxon>
        <taxon>Oculatellales</taxon>
        <taxon>Oculatellaceae</taxon>
        <taxon>Thermocoleostomius</taxon>
    </lineage>
</organism>
<dbReference type="CDD" id="cd05253">
    <property type="entry name" value="UDP_GE_SDE_e"/>
    <property type="match status" value="1"/>
</dbReference>
<dbReference type="PRINTS" id="PR01713">
    <property type="entry name" value="NUCEPIMERASE"/>
</dbReference>
<protein>
    <submittedName>
        <fullName evidence="3">NAD-dependent epimerase</fullName>
    </submittedName>
</protein>
<dbReference type="Pfam" id="PF01370">
    <property type="entry name" value="Epimerase"/>
    <property type="match status" value="1"/>
</dbReference>
<evidence type="ECO:0000313" key="3">
    <source>
        <dbReference type="EMBL" id="WAL58102.1"/>
    </source>
</evidence>
<keyword evidence="4" id="KW-1185">Reference proteome</keyword>
<feature type="domain" description="NAD-dependent epimerase/dehydratase" evidence="2">
    <location>
        <begin position="3"/>
        <end position="236"/>
    </location>
</feature>
<accession>A0A9E8Z870</accession>
<reference evidence="3" key="1">
    <citation type="submission" date="2022-12" db="EMBL/GenBank/DDBJ databases">
        <title>Polyphasic identification of a Novel Hot-Spring Cyanobacterium Ocullathermofonsia sinensis gen nov. sp. nov. and Genomic Insights on its Adaptations to the Thermal Habitat.</title>
        <authorList>
            <person name="Daroch M."/>
            <person name="Tang J."/>
            <person name="Jiang Y."/>
        </authorList>
    </citation>
    <scope>NUCLEOTIDE SEQUENCE</scope>
    <source>
        <strain evidence="3">PKUAC-SCTA174</strain>
    </source>
</reference>
<evidence type="ECO:0000256" key="1">
    <source>
        <dbReference type="ARBA" id="ARBA00023027"/>
    </source>
</evidence>
<gene>
    <name evidence="3" type="ORF">OXH18_12935</name>
</gene>
<dbReference type="EMBL" id="CP113797">
    <property type="protein sequence ID" value="WAL58102.1"/>
    <property type="molecule type" value="Genomic_DNA"/>
</dbReference>
<evidence type="ECO:0000259" key="2">
    <source>
        <dbReference type="Pfam" id="PF01370"/>
    </source>
</evidence>
<dbReference type="PANTHER" id="PTHR43574">
    <property type="entry name" value="EPIMERASE-RELATED"/>
    <property type="match status" value="1"/>
</dbReference>
<dbReference type="Proteomes" id="UP001163152">
    <property type="component" value="Chromosome"/>
</dbReference>
<name>A0A9E8Z870_9CYAN</name>
<sequence length="332" mass="37493">MQVLVTGVAGFIGYHLAKRLLSDGLAVIGVDNLSDYYDVNLKKARLAQLTHPQFTFQLLDLSDRHGVAQLFQEHQFDYVVNLAAQAGVRYSLINPLAYIDSNITGFVNILEGCRHSAINHLVFASSSSVYGINPKVPFSTRDNVDHPISLYAATKKSNELMAHTYSHLYQIPITGLRFFTVYGAWGRPDMAYFKFVKAIDEGKPIEVYNFGKMKRDFTYVDDVIEGVVRVMHKPPQPDESTSKSPSNACYKLYNIGNNQPVELMQFIEVIESLLGKQAQKHMLPMQPGDVPITYADVDNLMQEVGFRPETPIDVGMARFVEWYRDYYGSVQD</sequence>
<dbReference type="InterPro" id="IPR036291">
    <property type="entry name" value="NAD(P)-bd_dom_sf"/>
</dbReference>
<proteinExistence type="predicted"/>
<dbReference type="RefSeq" id="WP_268607498.1">
    <property type="nucleotide sequence ID" value="NZ_CP113797.1"/>
</dbReference>
<dbReference type="Gene3D" id="3.40.50.720">
    <property type="entry name" value="NAD(P)-binding Rossmann-like Domain"/>
    <property type="match status" value="1"/>
</dbReference>
<dbReference type="SUPFAM" id="SSF51735">
    <property type="entry name" value="NAD(P)-binding Rossmann-fold domains"/>
    <property type="match status" value="1"/>
</dbReference>
<keyword evidence="1" id="KW-0520">NAD</keyword>
<dbReference type="KEGG" id="tsin:OXH18_12935"/>
<dbReference type="AlphaFoldDB" id="A0A9E8Z870"/>
<evidence type="ECO:0000313" key="4">
    <source>
        <dbReference type="Proteomes" id="UP001163152"/>
    </source>
</evidence>